<dbReference type="Proteomes" id="UP000789366">
    <property type="component" value="Unassembled WGS sequence"/>
</dbReference>
<keyword evidence="2" id="KW-1185">Reference proteome</keyword>
<protein>
    <submittedName>
        <fullName evidence="1">8585_t:CDS:1</fullName>
    </submittedName>
</protein>
<accession>A0ACA9KFG5</accession>
<comment type="caution">
    <text evidence="1">The sequence shown here is derived from an EMBL/GenBank/DDBJ whole genome shotgun (WGS) entry which is preliminary data.</text>
</comment>
<evidence type="ECO:0000313" key="2">
    <source>
        <dbReference type="Proteomes" id="UP000789366"/>
    </source>
</evidence>
<feature type="non-terminal residue" evidence="1">
    <location>
        <position position="271"/>
    </location>
</feature>
<evidence type="ECO:0000313" key="1">
    <source>
        <dbReference type="EMBL" id="CAG8468822.1"/>
    </source>
</evidence>
<sequence>MTEEIQEMPIEVSSEATTSQPVNDSIVDWNRLRISDLRAICLRCGLQSEGSKVELINRLEIFWSEHEKNSKKDLGLLGERENKLEEKIEEKLSESLSRVLDRSLQQWTAKINGASNKKDSREKVVEVQERLRLRAFILRVAEEEGWNVAVKIPKPMPNEGEEFKDLLVKARKQAKPKEGYSAPYNHRTWQSKGQKFWSWGSRANYFTPYLSPHPYNQQAPPPQAYPNQSMFPNPGPTYQNVLGKASSKQFTCYYCGGAGHTAAVCVSRSAE</sequence>
<gene>
    <name evidence="1" type="ORF">SPELUC_LOCUS1598</name>
</gene>
<organism evidence="1 2">
    <name type="scientific">Cetraspora pellucida</name>
    <dbReference type="NCBI Taxonomy" id="1433469"/>
    <lineage>
        <taxon>Eukaryota</taxon>
        <taxon>Fungi</taxon>
        <taxon>Fungi incertae sedis</taxon>
        <taxon>Mucoromycota</taxon>
        <taxon>Glomeromycotina</taxon>
        <taxon>Glomeromycetes</taxon>
        <taxon>Diversisporales</taxon>
        <taxon>Gigasporaceae</taxon>
        <taxon>Cetraspora</taxon>
    </lineage>
</organism>
<reference evidence="1" key="1">
    <citation type="submission" date="2021-06" db="EMBL/GenBank/DDBJ databases">
        <authorList>
            <person name="Kallberg Y."/>
            <person name="Tangrot J."/>
            <person name="Rosling A."/>
        </authorList>
    </citation>
    <scope>NUCLEOTIDE SEQUENCE</scope>
    <source>
        <strain evidence="1">28 12/20/2015</strain>
    </source>
</reference>
<dbReference type="EMBL" id="CAJVPW010000886">
    <property type="protein sequence ID" value="CAG8468822.1"/>
    <property type="molecule type" value="Genomic_DNA"/>
</dbReference>
<proteinExistence type="predicted"/>
<name>A0ACA9KFG5_9GLOM</name>